<feature type="compositionally biased region" description="Low complexity" evidence="2">
    <location>
        <begin position="293"/>
        <end position="304"/>
    </location>
</feature>
<dbReference type="Pfam" id="PF01551">
    <property type="entry name" value="Peptidase_M23"/>
    <property type="match status" value="1"/>
</dbReference>
<evidence type="ECO:0000259" key="4">
    <source>
        <dbReference type="Pfam" id="PF01551"/>
    </source>
</evidence>
<feature type="region of interest" description="Disordered" evidence="2">
    <location>
        <begin position="279"/>
        <end position="316"/>
    </location>
</feature>
<organism evidence="5 6">
    <name type="scientific">Georgenia yuyongxinii</name>
    <dbReference type="NCBI Taxonomy" id="2589797"/>
    <lineage>
        <taxon>Bacteria</taxon>
        <taxon>Bacillati</taxon>
        <taxon>Actinomycetota</taxon>
        <taxon>Actinomycetes</taxon>
        <taxon>Micrococcales</taxon>
        <taxon>Bogoriellaceae</taxon>
        <taxon>Georgenia</taxon>
    </lineage>
</organism>
<dbReference type="KEGG" id="gyu:FE374_05260"/>
<feature type="domain" description="M23ase beta-sheet core" evidence="4">
    <location>
        <begin position="345"/>
        <end position="445"/>
    </location>
</feature>
<feature type="coiled-coil region" evidence="1">
    <location>
        <begin position="71"/>
        <end position="126"/>
    </location>
</feature>
<accession>A0A5B8CB70</accession>
<name>A0A5B8CB70_9MICO</name>
<dbReference type="PANTHER" id="PTHR21666:SF270">
    <property type="entry name" value="MUREIN HYDROLASE ACTIVATOR ENVC"/>
    <property type="match status" value="1"/>
</dbReference>
<evidence type="ECO:0000256" key="2">
    <source>
        <dbReference type="SAM" id="MobiDB-lite"/>
    </source>
</evidence>
<keyword evidence="1" id="KW-0175">Coiled coil</keyword>
<sequence length="451" mass="47773">MLRPTARRPILRRAALALLVCLSLVGPASLAQADSRDDLVRQQQENAQRREKLQSDMEGLDQSLVETHIALEDARAALPGAEAALAQARAELAAAEREQEQVSGRLAVAEEEARSLEAAIAEGGEKIAATRSAMGELARSTYRGENTVSTVEVVLDSASTEEFLQGYAVRETAVRAQTQVLDELETMAAVAENQRTRQDAVTVRIGELKAEADLAVAAADEARAAAEQHAAQIRELESEMATLAAALEGQKDDVSGQIAGLQAENDQLGAEIAAIDEANRRAEEERKRKAAEEAAAAARAGRAAPAPPAPQASGGTLLIPPVPNPLFVTSGYGMRWYPITGGYWMHLGVDLRSACGNPQYAAAGGTVSAVKPHPNGTHGNQVIVNHGYLGGSSYVTVYNHLSRFAVRTGQQVSQGQVIGNTGQTGNVTGCHVHFEVWKNGRSLDPMGLPGF</sequence>
<dbReference type="InterPro" id="IPR016047">
    <property type="entry name" value="M23ase_b-sheet_dom"/>
</dbReference>
<dbReference type="InterPro" id="IPR011055">
    <property type="entry name" value="Dup_hybrid_motif"/>
</dbReference>
<dbReference type="PANTHER" id="PTHR21666">
    <property type="entry name" value="PEPTIDASE-RELATED"/>
    <property type="match status" value="1"/>
</dbReference>
<evidence type="ECO:0000313" key="5">
    <source>
        <dbReference type="EMBL" id="QDC26532.1"/>
    </source>
</evidence>
<feature type="compositionally biased region" description="Basic and acidic residues" evidence="2">
    <location>
        <begin position="279"/>
        <end position="292"/>
    </location>
</feature>
<dbReference type="Gene3D" id="6.10.250.3150">
    <property type="match status" value="1"/>
</dbReference>
<evidence type="ECO:0000313" key="6">
    <source>
        <dbReference type="Proteomes" id="UP000314616"/>
    </source>
</evidence>
<feature type="signal peptide" evidence="3">
    <location>
        <begin position="1"/>
        <end position="33"/>
    </location>
</feature>
<dbReference type="InterPro" id="IPR050570">
    <property type="entry name" value="Cell_wall_metabolism_enzyme"/>
</dbReference>
<dbReference type="AlphaFoldDB" id="A0A5B8CB70"/>
<dbReference type="EMBL" id="CP040915">
    <property type="protein sequence ID" value="QDC26532.1"/>
    <property type="molecule type" value="Genomic_DNA"/>
</dbReference>
<evidence type="ECO:0000256" key="1">
    <source>
        <dbReference type="SAM" id="Coils"/>
    </source>
</evidence>
<reference evidence="5 6" key="1">
    <citation type="submission" date="2019-05" db="EMBL/GenBank/DDBJ databases">
        <title>Georgenia *** sp. nov., and Georgenia *** sp. nov., isolated from the intestinal contents of plateau pika (Ochotona curzoniae) in the Qinghai-Tibet plateau of China.</title>
        <authorList>
            <person name="Tian Z."/>
        </authorList>
    </citation>
    <scope>NUCLEOTIDE SEQUENCE [LARGE SCALE GENOMIC DNA]</scope>
    <source>
        <strain evidence="5 6">Z443</strain>
    </source>
</reference>
<keyword evidence="3" id="KW-0732">Signal</keyword>
<dbReference type="Gene3D" id="2.70.70.10">
    <property type="entry name" value="Glucose Permease (Domain IIA)"/>
    <property type="match status" value="1"/>
</dbReference>
<dbReference type="Proteomes" id="UP000314616">
    <property type="component" value="Chromosome"/>
</dbReference>
<dbReference type="OrthoDB" id="1099523at2"/>
<protein>
    <submittedName>
        <fullName evidence="5">Peptidase M23</fullName>
    </submittedName>
</protein>
<dbReference type="SUPFAM" id="SSF51261">
    <property type="entry name" value="Duplicated hybrid motif"/>
    <property type="match status" value="1"/>
</dbReference>
<dbReference type="CDD" id="cd12797">
    <property type="entry name" value="M23_peptidase"/>
    <property type="match status" value="1"/>
</dbReference>
<dbReference type="GO" id="GO:0004222">
    <property type="term" value="F:metalloendopeptidase activity"/>
    <property type="evidence" value="ECO:0007669"/>
    <property type="project" value="TreeGrafter"/>
</dbReference>
<gene>
    <name evidence="5" type="ORF">FE374_05260</name>
</gene>
<feature type="chain" id="PRO_5023002586" evidence="3">
    <location>
        <begin position="34"/>
        <end position="451"/>
    </location>
</feature>
<proteinExistence type="predicted"/>
<evidence type="ECO:0000256" key="3">
    <source>
        <dbReference type="SAM" id="SignalP"/>
    </source>
</evidence>